<sequence length="171" mass="18645">MNADAPAPIIVTAVMGAADFAWADGLRRAHFPPERNWLSAHITLFHHLPPSALDEIAGRLKRLCAGPPPTARLTDVMLLGRGVAYRVDSPELLAMRSELADAFAGMLTPQDQAKPRLHITVQNKVTPDVAKALAQQLRADFRARPIAIAGLAAWHYRGGPWDLAMKAMFRG</sequence>
<evidence type="ECO:0000313" key="2">
    <source>
        <dbReference type="Proteomes" id="UP000015531"/>
    </source>
</evidence>
<evidence type="ECO:0000313" key="1">
    <source>
        <dbReference type="EMBL" id="EQB14406.1"/>
    </source>
</evidence>
<proteinExistence type="predicted"/>
<dbReference type="Gene3D" id="3.90.1140.10">
    <property type="entry name" value="Cyclic phosphodiesterase"/>
    <property type="match status" value="1"/>
</dbReference>
<protein>
    <recommendedName>
        <fullName evidence="3">2'-5' RNA ligase</fullName>
    </recommendedName>
</protein>
<dbReference type="AlphaFoldDB" id="T0HDL2"/>
<dbReference type="eggNOG" id="COG1514">
    <property type="taxonomic scope" value="Bacteria"/>
</dbReference>
<dbReference type="Pfam" id="PF13563">
    <property type="entry name" value="2_5_RNA_ligase2"/>
    <property type="match status" value="1"/>
</dbReference>
<organism evidence="1 2">
    <name type="scientific">Sphingobium lactosutens DS20</name>
    <dbReference type="NCBI Taxonomy" id="1331060"/>
    <lineage>
        <taxon>Bacteria</taxon>
        <taxon>Pseudomonadati</taxon>
        <taxon>Pseudomonadota</taxon>
        <taxon>Alphaproteobacteria</taxon>
        <taxon>Sphingomonadales</taxon>
        <taxon>Sphingomonadaceae</taxon>
        <taxon>Sphingobium</taxon>
    </lineage>
</organism>
<dbReference type="Proteomes" id="UP000015531">
    <property type="component" value="Unassembled WGS sequence"/>
</dbReference>
<accession>T0HDL2</accession>
<dbReference type="OrthoDB" id="793003at2"/>
<dbReference type="RefSeq" id="WP_021226349.1">
    <property type="nucleotide sequence ID" value="NZ_ATDP01000091.1"/>
</dbReference>
<gene>
    <name evidence="1" type="ORF">RLDS_13480</name>
</gene>
<name>T0HDL2_9SPHN</name>
<keyword evidence="2" id="KW-1185">Reference proteome</keyword>
<dbReference type="PATRIC" id="fig|1331060.3.peg.2569"/>
<reference evidence="1 2" key="1">
    <citation type="journal article" date="2013" name="Genome Announc.">
        <title>Draft Genome Sequence of Sphingobium lactosutens Strain DS20T, Isolated from a Hexachlorocyclohexane Dumpsite.</title>
        <authorList>
            <person name="Kumar R."/>
            <person name="Dwivedi V."/>
            <person name="Negi V."/>
            <person name="Khurana J.P."/>
            <person name="Lal R."/>
        </authorList>
    </citation>
    <scope>NUCLEOTIDE SEQUENCE [LARGE SCALE GENOMIC DNA]</scope>
    <source>
        <strain evidence="1 2">DS20</strain>
    </source>
</reference>
<dbReference type="EMBL" id="ATDP01000091">
    <property type="protein sequence ID" value="EQB14406.1"/>
    <property type="molecule type" value="Genomic_DNA"/>
</dbReference>
<comment type="caution">
    <text evidence="1">The sequence shown here is derived from an EMBL/GenBank/DDBJ whole genome shotgun (WGS) entry which is preliminary data.</text>
</comment>
<evidence type="ECO:0008006" key="3">
    <source>
        <dbReference type="Google" id="ProtNLM"/>
    </source>
</evidence>